<proteinExistence type="predicted"/>
<protein>
    <submittedName>
        <fullName evidence="1">Uncharacterized protein</fullName>
    </submittedName>
</protein>
<reference evidence="1" key="1">
    <citation type="journal article" date="2021" name="Proc. Natl. Acad. Sci. U.S.A.">
        <title>A Catalog of Tens of Thousands of Viruses from Human Metagenomes Reveals Hidden Associations with Chronic Diseases.</title>
        <authorList>
            <person name="Tisza M.J."/>
            <person name="Buck C.B."/>
        </authorList>
    </citation>
    <scope>NUCLEOTIDE SEQUENCE</scope>
    <source>
        <strain evidence="1">Ct0e511</strain>
    </source>
</reference>
<evidence type="ECO:0000313" key="1">
    <source>
        <dbReference type="EMBL" id="DAE19256.1"/>
    </source>
</evidence>
<sequence>MVNFRVCALTMYCFPFLLVRVCWRTGFVPVPPSLCMVAYGTADVNRTPFPLTSALMLRRIVPVTISSDPFALGLARRFHFFVKNAFRSKFLSNSSESSTRISSNMFLLSCSPSIILGVIFIVKQKIICIFADMKVPEQIKSAAKSLIDLYGDAFDYLGKYKGKDAFLFRFPEDTDTGFPYIYLFKDGKATEVTGFEALGIIRLLVKD</sequence>
<accession>A0A8S5QJL2</accession>
<organism evidence="1">
    <name type="scientific">Myoviridae sp. ct0e511</name>
    <dbReference type="NCBI Taxonomy" id="2825013"/>
    <lineage>
        <taxon>Viruses</taxon>
        <taxon>Duplodnaviria</taxon>
        <taxon>Heunggongvirae</taxon>
        <taxon>Uroviricota</taxon>
        <taxon>Caudoviricetes</taxon>
    </lineage>
</organism>
<dbReference type="EMBL" id="BK015670">
    <property type="protein sequence ID" value="DAE19256.1"/>
    <property type="molecule type" value="Genomic_DNA"/>
</dbReference>
<name>A0A8S5QJL2_9CAUD</name>